<organism evidence="1 2">
    <name type="scientific">Rhizophagus irregularis (strain DAOM 181602 / DAOM 197198 / MUCL 43194)</name>
    <name type="common">Arbuscular mycorrhizal fungus</name>
    <name type="synonym">Glomus intraradices</name>
    <dbReference type="NCBI Taxonomy" id="747089"/>
    <lineage>
        <taxon>Eukaryota</taxon>
        <taxon>Fungi</taxon>
        <taxon>Fungi incertae sedis</taxon>
        <taxon>Mucoromycota</taxon>
        <taxon>Glomeromycotina</taxon>
        <taxon>Glomeromycetes</taxon>
        <taxon>Glomerales</taxon>
        <taxon>Glomeraceae</taxon>
        <taxon>Rhizophagus</taxon>
    </lineage>
</organism>
<name>A0A2P4QE17_RHIID</name>
<evidence type="ECO:0000313" key="1">
    <source>
        <dbReference type="EMBL" id="POG75874.1"/>
    </source>
</evidence>
<evidence type="ECO:0000313" key="2">
    <source>
        <dbReference type="Proteomes" id="UP000018888"/>
    </source>
</evidence>
<reference evidence="1 2" key="1">
    <citation type="journal article" date="2013" name="Proc. Natl. Acad. Sci. U.S.A.">
        <title>Genome of an arbuscular mycorrhizal fungus provides insight into the oldest plant symbiosis.</title>
        <authorList>
            <person name="Tisserant E."/>
            <person name="Malbreil M."/>
            <person name="Kuo A."/>
            <person name="Kohler A."/>
            <person name="Symeonidi A."/>
            <person name="Balestrini R."/>
            <person name="Charron P."/>
            <person name="Duensing N."/>
            <person name="Frei Dit Frey N."/>
            <person name="Gianinazzi-Pearson V."/>
            <person name="Gilbert L.B."/>
            <person name="Handa Y."/>
            <person name="Herr J.R."/>
            <person name="Hijri M."/>
            <person name="Koul R."/>
            <person name="Kawaguchi M."/>
            <person name="Krajinski F."/>
            <person name="Lammers P.J."/>
            <person name="Masclaux F.G."/>
            <person name="Murat C."/>
            <person name="Morin E."/>
            <person name="Ndikumana S."/>
            <person name="Pagni M."/>
            <person name="Petitpierre D."/>
            <person name="Requena N."/>
            <person name="Rosikiewicz P."/>
            <person name="Riley R."/>
            <person name="Saito K."/>
            <person name="San Clemente H."/>
            <person name="Shapiro H."/>
            <person name="van Tuinen D."/>
            <person name="Becard G."/>
            <person name="Bonfante P."/>
            <person name="Paszkowski U."/>
            <person name="Shachar-Hill Y.Y."/>
            <person name="Tuskan G.A."/>
            <person name="Young P.W."/>
            <person name="Sanders I.R."/>
            <person name="Henrissat B."/>
            <person name="Rensing S.A."/>
            <person name="Grigoriev I.V."/>
            <person name="Corradi N."/>
            <person name="Roux C."/>
            <person name="Martin F."/>
        </authorList>
    </citation>
    <scope>NUCLEOTIDE SEQUENCE [LARGE SCALE GENOMIC DNA]</scope>
    <source>
        <strain evidence="1 2">DAOM 197198</strain>
    </source>
</reference>
<comment type="caution">
    <text evidence="1">The sequence shown here is derived from an EMBL/GenBank/DDBJ whole genome shotgun (WGS) entry which is preliminary data.</text>
</comment>
<dbReference type="AlphaFoldDB" id="A0A2P4QE17"/>
<sequence>MTYRHMITRTNFLTLKGSSTKKQRGNVKINFLAKKKFFRTSFFSIYLRMLLDIEKKKKIFWPLIISLLFNIY</sequence>
<reference evidence="1 2" key="2">
    <citation type="journal article" date="2018" name="New Phytol.">
        <title>High intraspecific genome diversity in the model arbuscular mycorrhizal symbiont Rhizophagus irregularis.</title>
        <authorList>
            <person name="Chen E.C.H."/>
            <person name="Morin E."/>
            <person name="Beaudet D."/>
            <person name="Noel J."/>
            <person name="Yildirir G."/>
            <person name="Ndikumana S."/>
            <person name="Charron P."/>
            <person name="St-Onge C."/>
            <person name="Giorgi J."/>
            <person name="Kruger M."/>
            <person name="Marton T."/>
            <person name="Ropars J."/>
            <person name="Grigoriev I.V."/>
            <person name="Hainaut M."/>
            <person name="Henrissat B."/>
            <person name="Roux C."/>
            <person name="Martin F."/>
            <person name="Corradi N."/>
        </authorList>
    </citation>
    <scope>NUCLEOTIDE SEQUENCE [LARGE SCALE GENOMIC DNA]</scope>
    <source>
        <strain evidence="1 2">DAOM 197198</strain>
    </source>
</reference>
<gene>
    <name evidence="1" type="ORF">GLOIN_2v1561372</name>
</gene>
<proteinExistence type="predicted"/>
<protein>
    <submittedName>
        <fullName evidence="1">Uncharacterized protein</fullName>
    </submittedName>
</protein>
<keyword evidence="2" id="KW-1185">Reference proteome</keyword>
<dbReference type="EMBL" id="AUPC02000056">
    <property type="protein sequence ID" value="POG75874.1"/>
    <property type="molecule type" value="Genomic_DNA"/>
</dbReference>
<accession>A0A2P4QE17</accession>
<dbReference type="Proteomes" id="UP000018888">
    <property type="component" value="Unassembled WGS sequence"/>
</dbReference>